<dbReference type="InterPro" id="IPR015424">
    <property type="entry name" value="PyrdxlP-dep_Trfase"/>
</dbReference>
<evidence type="ECO:0000256" key="2">
    <source>
        <dbReference type="ARBA" id="ARBA00022898"/>
    </source>
</evidence>
<dbReference type="SMART" id="SM00345">
    <property type="entry name" value="HTH_GNTR"/>
    <property type="match status" value="1"/>
</dbReference>
<evidence type="ECO:0000313" key="8">
    <source>
        <dbReference type="Proteomes" id="UP001269819"/>
    </source>
</evidence>
<dbReference type="Gene3D" id="3.90.1150.10">
    <property type="entry name" value="Aspartate Aminotransferase, domain 1"/>
    <property type="match status" value="1"/>
</dbReference>
<dbReference type="InterPro" id="IPR015421">
    <property type="entry name" value="PyrdxlP-dep_Trfase_major"/>
</dbReference>
<dbReference type="PANTHER" id="PTHR46577:SF1">
    <property type="entry name" value="HTH-TYPE TRANSCRIPTIONAL REGULATORY PROTEIN GABR"/>
    <property type="match status" value="1"/>
</dbReference>
<dbReference type="Gene3D" id="1.10.10.10">
    <property type="entry name" value="Winged helix-like DNA-binding domain superfamily/Winged helix DNA-binding domain"/>
    <property type="match status" value="1"/>
</dbReference>
<accession>A0ABU3VTE0</accession>
<comment type="similarity">
    <text evidence="1">In the C-terminal section; belongs to the class-I pyridoxal-phosphate-dependent aminotransferase family.</text>
</comment>
<keyword evidence="7" id="KW-0808">Transferase</keyword>
<dbReference type="InterPro" id="IPR000524">
    <property type="entry name" value="Tscrpt_reg_HTH_GntR"/>
</dbReference>
<protein>
    <submittedName>
        <fullName evidence="7">PLP-dependent aminotransferase family protein</fullName>
    </submittedName>
</protein>
<dbReference type="InterPro" id="IPR015422">
    <property type="entry name" value="PyrdxlP-dep_Trfase_small"/>
</dbReference>
<sequence>MCDALGNEKGPKYQRLALGIEREIREGRLPTGTKLPAHRLLAHQLNITAGTVSRAYRELERLGLVSSRVGDGTYVKLNGEGPAGEEGFRNAISLDDSVVDLSRNKHIPGQDVALLGQALEAIARQPRVLAELSDYTPEGGLHRYREAGARWFRHSQVDVRPEQVLCTNGAQHALMACLPAIVKPGETVATEQLSYPGLISAARQLGIRLEGVEVDCDGLVPEALDDVCRNTRISVLYCTPTLQNPTTSNMPVARREALAAVCRKHNLIIIEDDAHGLLSTERPPALQVFAPERTLLISSLSKAVSAGLRVGYVQVPETLWNRLAGAIRASCWMATPLSLEVASQWILDGTADRLRLAQIEEVERRKAIVEPLLQGLNYHSRLDCSHFWIEIPEPWRAIEIEESLRQKRVLVKSSEAFAVGRRAVPQFIRASVSSTEADDQLEQGFQALVGALNDVPREDLLVRPEGLWW</sequence>
<proteinExistence type="inferred from homology"/>
<evidence type="ECO:0000313" key="7">
    <source>
        <dbReference type="EMBL" id="MDV2077267.1"/>
    </source>
</evidence>
<gene>
    <name evidence="7" type="ORF">RYS15_01160</name>
</gene>
<dbReference type="RefSeq" id="WP_316972255.1">
    <property type="nucleotide sequence ID" value="NZ_JAWIIJ010000001.1"/>
</dbReference>
<dbReference type="CDD" id="cd00609">
    <property type="entry name" value="AAT_like"/>
    <property type="match status" value="1"/>
</dbReference>
<keyword evidence="8" id="KW-1185">Reference proteome</keyword>
<organism evidence="7 8">
    <name type="scientific">Marinobacter xestospongiae</name>
    <dbReference type="NCBI Taxonomy" id="994319"/>
    <lineage>
        <taxon>Bacteria</taxon>
        <taxon>Pseudomonadati</taxon>
        <taxon>Pseudomonadota</taxon>
        <taxon>Gammaproteobacteria</taxon>
        <taxon>Pseudomonadales</taxon>
        <taxon>Marinobacteraceae</taxon>
        <taxon>Marinobacter</taxon>
    </lineage>
</organism>
<dbReference type="CDD" id="cd07377">
    <property type="entry name" value="WHTH_GntR"/>
    <property type="match status" value="1"/>
</dbReference>
<dbReference type="InterPro" id="IPR036388">
    <property type="entry name" value="WH-like_DNA-bd_sf"/>
</dbReference>
<dbReference type="Pfam" id="PF00392">
    <property type="entry name" value="GntR"/>
    <property type="match status" value="1"/>
</dbReference>
<keyword evidence="2" id="KW-0663">Pyridoxal phosphate</keyword>
<dbReference type="SUPFAM" id="SSF53383">
    <property type="entry name" value="PLP-dependent transferases"/>
    <property type="match status" value="1"/>
</dbReference>
<dbReference type="Gene3D" id="3.40.640.10">
    <property type="entry name" value="Type I PLP-dependent aspartate aminotransferase-like (Major domain)"/>
    <property type="match status" value="1"/>
</dbReference>
<evidence type="ECO:0000259" key="6">
    <source>
        <dbReference type="PROSITE" id="PS50949"/>
    </source>
</evidence>
<dbReference type="Pfam" id="PF00155">
    <property type="entry name" value="Aminotran_1_2"/>
    <property type="match status" value="1"/>
</dbReference>
<comment type="caution">
    <text evidence="7">The sequence shown here is derived from an EMBL/GenBank/DDBJ whole genome shotgun (WGS) entry which is preliminary data.</text>
</comment>
<evidence type="ECO:0000256" key="1">
    <source>
        <dbReference type="ARBA" id="ARBA00005384"/>
    </source>
</evidence>
<dbReference type="InterPro" id="IPR036390">
    <property type="entry name" value="WH_DNA-bd_sf"/>
</dbReference>
<feature type="domain" description="HTH gntR-type" evidence="6">
    <location>
        <begin position="10"/>
        <end position="78"/>
    </location>
</feature>
<keyword evidence="7" id="KW-0032">Aminotransferase</keyword>
<keyword evidence="4" id="KW-0238">DNA-binding</keyword>
<dbReference type="Proteomes" id="UP001269819">
    <property type="component" value="Unassembled WGS sequence"/>
</dbReference>
<dbReference type="SUPFAM" id="SSF46785">
    <property type="entry name" value="Winged helix' DNA-binding domain"/>
    <property type="match status" value="1"/>
</dbReference>
<evidence type="ECO:0000256" key="3">
    <source>
        <dbReference type="ARBA" id="ARBA00023015"/>
    </source>
</evidence>
<keyword evidence="3" id="KW-0805">Transcription regulation</keyword>
<name>A0ABU3VTE0_9GAMM</name>
<dbReference type="PROSITE" id="PS50949">
    <property type="entry name" value="HTH_GNTR"/>
    <property type="match status" value="1"/>
</dbReference>
<dbReference type="InterPro" id="IPR051446">
    <property type="entry name" value="HTH_trans_reg/aminotransferase"/>
</dbReference>
<evidence type="ECO:0000256" key="4">
    <source>
        <dbReference type="ARBA" id="ARBA00023125"/>
    </source>
</evidence>
<dbReference type="EMBL" id="JAWIIJ010000001">
    <property type="protein sequence ID" value="MDV2077267.1"/>
    <property type="molecule type" value="Genomic_DNA"/>
</dbReference>
<dbReference type="GO" id="GO:0008483">
    <property type="term" value="F:transaminase activity"/>
    <property type="evidence" value="ECO:0007669"/>
    <property type="project" value="UniProtKB-KW"/>
</dbReference>
<evidence type="ECO:0000256" key="5">
    <source>
        <dbReference type="ARBA" id="ARBA00023163"/>
    </source>
</evidence>
<keyword evidence="5" id="KW-0804">Transcription</keyword>
<dbReference type="InterPro" id="IPR004839">
    <property type="entry name" value="Aminotransferase_I/II_large"/>
</dbReference>
<reference evidence="7 8" key="1">
    <citation type="submission" date="2023-10" db="EMBL/GenBank/DDBJ databases">
        <title>Characteristics and mechanism of a salt-tolerant marine origin heterotrophic nitrifying- aerobic denitrifying bacteria Marinobacter xestospongiae HN1.</title>
        <authorList>
            <person name="Qi R."/>
        </authorList>
    </citation>
    <scope>NUCLEOTIDE SEQUENCE [LARGE SCALE GENOMIC DNA]</scope>
    <source>
        <strain evidence="7 8">HN1</strain>
    </source>
</reference>
<dbReference type="PANTHER" id="PTHR46577">
    <property type="entry name" value="HTH-TYPE TRANSCRIPTIONAL REGULATORY PROTEIN GABR"/>
    <property type="match status" value="1"/>
</dbReference>